<evidence type="ECO:0000256" key="14">
    <source>
        <dbReference type="SAM" id="Coils"/>
    </source>
</evidence>
<keyword evidence="13 15" id="KW-0472">Membrane</keyword>
<dbReference type="GO" id="GO:0000155">
    <property type="term" value="F:phosphorelay sensor kinase activity"/>
    <property type="evidence" value="ECO:0007669"/>
    <property type="project" value="InterPro"/>
</dbReference>
<dbReference type="InterPro" id="IPR036890">
    <property type="entry name" value="HATPase_C_sf"/>
</dbReference>
<sequence>MKKWYRMPRVKFFLLAAAHILAAAGVLCILWATRYPMLIQELCSADAAKTYEESNAFANAVANANYHILDEIQYQTLYDTDGKYDPDKIVDVAKYEDTGGITGKDETGLSFRLGDMYSWGKLIAETMTDDGSVSDTRDEQDAIIVCQQSDGSYHYFRYKEFKQMIDRGDLSFVITGNSSADDILDELKQGEYQESSSGESRFRGLQDTDGKIAYINCWNYDGTKIPGDYKTVNGETVLQLVNNSKIWNGRLSDAYRMINDAAEIIYSDVDNYVLNQKQYQEGNTNITYLYVNRDNGTVITNKKKYQDYDHYEESLEQIKKSGKYVIVRPKLADYESNIEKAGKGDSMAQEWQKTVAGYVNASDYVYASVVDTAYPVKDDFYEQKQIFTQYAAGAKAAGIGAVLAVAAYLAILVLLTIGAGRSAEDEEVHLVKFDHIKTEPAAVGVILLWAVVMLVVTKAGIFTWQSVNGETIYTENKQIYLQGMAVGCLGALYSCAMFLLGYLSLVRRIKAKTVWKNSVFRWLLLFLKEMLQNIRYLWKMMIGLAAFLLFHWLTYIFAADGSTTWAWAFILLVTDAAAFVWMVQKAKGTGKIMIGIEKIAGGEVEYQIPVNGLLAEQKEIAEKVNSIGEGLETALAKSMKSERLKTDLITNVSHDIKTPLTSIINYVELLKQEDFKDPKIRRYIEVLEQKSQRLKTLTEDVVEASKVSSGNITLEFMNLNLVEMIQQTSGEFEEKFKAGDLEEVMNLPNEEIVIRADGRRLWRVLSNIYNNAAKYAMQGTRVYADLEKKDGMACFSLKNISARPLNIPASELTERFIRGDVSRSTEGSGLGLSIAQSLTEMQGGTFELYLDGDLFKVTIKFPVS</sequence>
<evidence type="ECO:0000256" key="8">
    <source>
        <dbReference type="ARBA" id="ARBA00022741"/>
    </source>
</evidence>
<dbReference type="Gene3D" id="3.30.565.10">
    <property type="entry name" value="Histidine kinase-like ATPase, C-terminal domain"/>
    <property type="match status" value="1"/>
</dbReference>
<keyword evidence="14" id="KW-0175">Coiled coil</keyword>
<evidence type="ECO:0000256" key="1">
    <source>
        <dbReference type="ARBA" id="ARBA00000085"/>
    </source>
</evidence>
<feature type="transmembrane region" description="Helical" evidence="15">
    <location>
        <begin position="396"/>
        <end position="420"/>
    </location>
</feature>
<evidence type="ECO:0000256" key="15">
    <source>
        <dbReference type="SAM" id="Phobius"/>
    </source>
</evidence>
<comment type="subcellular location">
    <subcellularLocation>
        <location evidence="2">Cell membrane</location>
        <topology evidence="2">Multi-pass membrane protein</topology>
    </subcellularLocation>
</comment>
<keyword evidence="6 17" id="KW-0808">Transferase</keyword>
<feature type="coiled-coil region" evidence="14">
    <location>
        <begin position="680"/>
        <end position="707"/>
    </location>
</feature>
<evidence type="ECO:0000256" key="11">
    <source>
        <dbReference type="ARBA" id="ARBA00022989"/>
    </source>
</evidence>
<feature type="transmembrane region" description="Helical" evidence="15">
    <location>
        <begin position="441"/>
        <end position="464"/>
    </location>
</feature>
<keyword evidence="10" id="KW-0067">ATP-binding</keyword>
<evidence type="ECO:0000256" key="12">
    <source>
        <dbReference type="ARBA" id="ARBA00023012"/>
    </source>
</evidence>
<reference evidence="17 18" key="1">
    <citation type="submission" date="2015-09" db="EMBL/GenBank/DDBJ databases">
        <authorList>
            <consortium name="Pathogen Informatics"/>
        </authorList>
    </citation>
    <scope>NUCLEOTIDE SEQUENCE [LARGE SCALE GENOMIC DNA]</scope>
    <source>
        <strain evidence="17 18">2789STDY5834914</strain>
    </source>
</reference>
<dbReference type="InterPro" id="IPR005467">
    <property type="entry name" value="His_kinase_dom"/>
</dbReference>
<feature type="domain" description="Histidine kinase" evidence="16">
    <location>
        <begin position="651"/>
        <end position="864"/>
    </location>
</feature>
<name>A0A174TTW7_9FIRM</name>
<dbReference type="STRING" id="88431.ERS852423_02696"/>
<keyword evidence="9" id="KW-0418">Kinase</keyword>
<dbReference type="EMBL" id="CZAY01000027">
    <property type="protein sequence ID" value="CUQ13694.1"/>
    <property type="molecule type" value="Genomic_DNA"/>
</dbReference>
<evidence type="ECO:0000256" key="2">
    <source>
        <dbReference type="ARBA" id="ARBA00004651"/>
    </source>
</evidence>
<feature type="transmembrane region" description="Helical" evidence="15">
    <location>
        <begin position="564"/>
        <end position="583"/>
    </location>
</feature>
<keyword evidence="5" id="KW-0597">Phosphoprotein</keyword>
<dbReference type="CDD" id="cd00082">
    <property type="entry name" value="HisKA"/>
    <property type="match status" value="1"/>
</dbReference>
<dbReference type="SUPFAM" id="SSF55874">
    <property type="entry name" value="ATPase domain of HSP90 chaperone/DNA topoisomerase II/histidine kinase"/>
    <property type="match status" value="1"/>
</dbReference>
<keyword evidence="11 15" id="KW-1133">Transmembrane helix</keyword>
<evidence type="ECO:0000256" key="6">
    <source>
        <dbReference type="ARBA" id="ARBA00022679"/>
    </source>
</evidence>
<evidence type="ECO:0000256" key="3">
    <source>
        <dbReference type="ARBA" id="ARBA00012438"/>
    </source>
</evidence>
<evidence type="ECO:0000256" key="9">
    <source>
        <dbReference type="ARBA" id="ARBA00022777"/>
    </source>
</evidence>
<organism evidence="17 18">
    <name type="scientific">Dorea longicatena</name>
    <dbReference type="NCBI Taxonomy" id="88431"/>
    <lineage>
        <taxon>Bacteria</taxon>
        <taxon>Bacillati</taxon>
        <taxon>Bacillota</taxon>
        <taxon>Clostridia</taxon>
        <taxon>Lachnospirales</taxon>
        <taxon>Lachnospiraceae</taxon>
        <taxon>Dorea</taxon>
    </lineage>
</organism>
<dbReference type="GO" id="GO:0005524">
    <property type="term" value="F:ATP binding"/>
    <property type="evidence" value="ECO:0007669"/>
    <property type="project" value="UniProtKB-KW"/>
</dbReference>
<dbReference type="Pfam" id="PF02518">
    <property type="entry name" value="HATPase_c"/>
    <property type="match status" value="1"/>
</dbReference>
<evidence type="ECO:0000256" key="7">
    <source>
        <dbReference type="ARBA" id="ARBA00022692"/>
    </source>
</evidence>
<dbReference type="SMART" id="SM00387">
    <property type="entry name" value="HATPase_c"/>
    <property type="match status" value="1"/>
</dbReference>
<keyword evidence="7 15" id="KW-0812">Transmembrane</keyword>
<evidence type="ECO:0000256" key="10">
    <source>
        <dbReference type="ARBA" id="ARBA00022840"/>
    </source>
</evidence>
<evidence type="ECO:0000256" key="5">
    <source>
        <dbReference type="ARBA" id="ARBA00022553"/>
    </source>
</evidence>
<evidence type="ECO:0000256" key="4">
    <source>
        <dbReference type="ARBA" id="ARBA00022475"/>
    </source>
</evidence>
<accession>A0A174TTW7</accession>
<protein>
    <recommendedName>
        <fullName evidence="3">histidine kinase</fullName>
        <ecNumber evidence="3">2.7.13.3</ecNumber>
    </recommendedName>
</protein>
<dbReference type="OrthoDB" id="9792991at2"/>
<keyword evidence="12" id="KW-0902">Two-component regulatory system</keyword>
<dbReference type="InterPro" id="IPR003594">
    <property type="entry name" value="HATPase_dom"/>
</dbReference>
<dbReference type="Pfam" id="PF00512">
    <property type="entry name" value="HisKA"/>
    <property type="match status" value="1"/>
</dbReference>
<dbReference type="SMART" id="SM00388">
    <property type="entry name" value="HisKA"/>
    <property type="match status" value="1"/>
</dbReference>
<feature type="transmembrane region" description="Helical" evidence="15">
    <location>
        <begin position="484"/>
        <end position="506"/>
    </location>
</feature>
<feature type="transmembrane region" description="Helical" evidence="15">
    <location>
        <begin position="536"/>
        <end position="558"/>
    </location>
</feature>
<dbReference type="AlphaFoldDB" id="A0A174TTW7"/>
<dbReference type="RefSeq" id="WP_055284550.1">
    <property type="nucleotide sequence ID" value="NZ_CZAY01000027.1"/>
</dbReference>
<gene>
    <name evidence="17" type="primary">phoR_7</name>
    <name evidence="17" type="ORF">ERS852526_02922</name>
</gene>
<keyword evidence="4" id="KW-1003">Cell membrane</keyword>
<dbReference type="InterPro" id="IPR050398">
    <property type="entry name" value="HssS/ArlS-like"/>
</dbReference>
<dbReference type="Proteomes" id="UP000095485">
    <property type="component" value="Unassembled WGS sequence"/>
</dbReference>
<dbReference type="GO" id="GO:0005886">
    <property type="term" value="C:plasma membrane"/>
    <property type="evidence" value="ECO:0007669"/>
    <property type="project" value="UniProtKB-SubCell"/>
</dbReference>
<dbReference type="Gene3D" id="1.10.287.130">
    <property type="match status" value="1"/>
</dbReference>
<proteinExistence type="predicted"/>
<dbReference type="PANTHER" id="PTHR45528:SF1">
    <property type="entry name" value="SENSOR HISTIDINE KINASE CPXA"/>
    <property type="match status" value="1"/>
</dbReference>
<dbReference type="InterPro" id="IPR036097">
    <property type="entry name" value="HisK_dim/P_sf"/>
</dbReference>
<keyword evidence="8" id="KW-0547">Nucleotide-binding</keyword>
<dbReference type="GeneID" id="96230197"/>
<evidence type="ECO:0000313" key="18">
    <source>
        <dbReference type="Proteomes" id="UP000095485"/>
    </source>
</evidence>
<evidence type="ECO:0000259" key="16">
    <source>
        <dbReference type="PROSITE" id="PS50109"/>
    </source>
</evidence>
<dbReference type="PANTHER" id="PTHR45528">
    <property type="entry name" value="SENSOR HISTIDINE KINASE CPXA"/>
    <property type="match status" value="1"/>
</dbReference>
<dbReference type="EC" id="2.7.13.3" evidence="3"/>
<dbReference type="PROSITE" id="PS50109">
    <property type="entry name" value="HIS_KIN"/>
    <property type="match status" value="1"/>
</dbReference>
<dbReference type="SUPFAM" id="SSF47384">
    <property type="entry name" value="Homodimeric domain of signal transducing histidine kinase"/>
    <property type="match status" value="1"/>
</dbReference>
<comment type="catalytic activity">
    <reaction evidence="1">
        <text>ATP + protein L-histidine = ADP + protein N-phospho-L-histidine.</text>
        <dbReference type="EC" id="2.7.13.3"/>
    </reaction>
</comment>
<evidence type="ECO:0000256" key="13">
    <source>
        <dbReference type="ARBA" id="ARBA00023136"/>
    </source>
</evidence>
<evidence type="ECO:0000313" key="17">
    <source>
        <dbReference type="EMBL" id="CUQ13694.1"/>
    </source>
</evidence>
<dbReference type="InterPro" id="IPR003661">
    <property type="entry name" value="HisK_dim/P_dom"/>
</dbReference>